<dbReference type="RefSeq" id="WP_243798252.1">
    <property type="nucleotide sequence ID" value="NZ_CP094669.1"/>
</dbReference>
<dbReference type="EMBL" id="CP094669">
    <property type="protein sequence ID" value="UOG74704.1"/>
    <property type="molecule type" value="Genomic_DNA"/>
</dbReference>
<sequence length="703" mass="80214">MKVTSTAVSAAGWKEHLKSPYSQFASSGWQWLTFNSYVALVVLFFLATPSIAQSLVDAGNLPLVARTVVPPPDSLLLLSSRARRVGISTYAQQTNLLGYLRLSGRQQLRYRLQSEWIYDSRGEPPFVREDYAADALHTINLGGGWHTGQFVRYEQSRANATRTGLWVGRLGYEHGVAGLRPTDSLSVMRYVGFGGVVQDIRNGRNDVGVAYGVDFSTLLFVKGGAAPPLAVRLLGTRAQLGPRVWQRLVTEGYYEHAFDAYSNGSVRAAYRAHRAEDYVPGNVQRIQSDTLAGQASWVYRVSDKISFRSDNSLALPSRAFRYRQLGPETDTLQNLGYRQRELDTRQEVRLGSKKIQAVVVFGYRERNRAYRLENNRLLSPSRYEIALTRERIRDINEQTTQWQGELTWLPAPRQVLSLTSSAQLLRVAAPSKDNQQDRDEAQHTMRLTWTSRWRGAFRTTVAVAGEYRQFVFIRAALSAENYTDRLLHWEPGFTWAPGKFSIRSTYHLWVSYQVRDRASEQLRNRASRVLEQQQNLTYQLRPRLLATLDYSRRENRVGLLRWPAFKESPLDTTITHDLNGGMRYSWSGRRSQPTNNSLRLGYRFLEQRTQGRAALLQDAGGSSLIYLRALTRQQGPDIAYERRAGSLALSTSLWLQQLRTLYRYRPGTGAFVGTSYTTADLARTTNQLYPYFEVALAWRVRQW</sequence>
<proteinExistence type="predicted"/>
<protein>
    <recommendedName>
        <fullName evidence="4">Helix-hairpin-helix domain-containing protein</fullName>
    </recommendedName>
</protein>
<feature type="transmembrane region" description="Helical" evidence="1">
    <location>
        <begin position="28"/>
        <end position="47"/>
    </location>
</feature>
<evidence type="ECO:0000313" key="2">
    <source>
        <dbReference type="EMBL" id="UOG74704.1"/>
    </source>
</evidence>
<evidence type="ECO:0000256" key="1">
    <source>
        <dbReference type="SAM" id="Phobius"/>
    </source>
</evidence>
<evidence type="ECO:0008006" key="4">
    <source>
        <dbReference type="Google" id="ProtNLM"/>
    </source>
</evidence>
<keyword evidence="1" id="KW-1133">Transmembrane helix</keyword>
<accession>A0ABY4CWQ7</accession>
<organism evidence="2 3">
    <name type="scientific">Hymenobacter tibetensis</name>
    <dbReference type="NCBI Taxonomy" id="497967"/>
    <lineage>
        <taxon>Bacteria</taxon>
        <taxon>Pseudomonadati</taxon>
        <taxon>Bacteroidota</taxon>
        <taxon>Cytophagia</taxon>
        <taxon>Cytophagales</taxon>
        <taxon>Hymenobacteraceae</taxon>
        <taxon>Hymenobacter</taxon>
    </lineage>
</organism>
<name>A0ABY4CWQ7_9BACT</name>
<keyword evidence="1" id="KW-0812">Transmembrane</keyword>
<reference evidence="2 3" key="1">
    <citation type="submission" date="2022-03" db="EMBL/GenBank/DDBJ databases">
        <title>Hymenobactersp. isolated from the air.</title>
        <authorList>
            <person name="Won M."/>
            <person name="Kwon S.-W."/>
        </authorList>
    </citation>
    <scope>NUCLEOTIDE SEQUENCE [LARGE SCALE GENOMIC DNA]</scope>
    <source>
        <strain evidence="2 3">KACC 21982</strain>
    </source>
</reference>
<evidence type="ECO:0000313" key="3">
    <source>
        <dbReference type="Proteomes" id="UP000831113"/>
    </source>
</evidence>
<dbReference type="Proteomes" id="UP000831113">
    <property type="component" value="Chromosome"/>
</dbReference>
<keyword evidence="3" id="KW-1185">Reference proteome</keyword>
<keyword evidence="1" id="KW-0472">Membrane</keyword>
<gene>
    <name evidence="2" type="ORF">MTX78_21620</name>
</gene>